<name>A0A7W5ZK07_9BACT</name>
<dbReference type="RefSeq" id="WP_183973580.1">
    <property type="nucleotide sequence ID" value="NZ_JACIBY010000004.1"/>
</dbReference>
<dbReference type="EMBL" id="JACIBY010000004">
    <property type="protein sequence ID" value="MBB3838283.1"/>
    <property type="molecule type" value="Genomic_DNA"/>
</dbReference>
<evidence type="ECO:0000313" key="2">
    <source>
        <dbReference type="EMBL" id="MBB3838283.1"/>
    </source>
</evidence>
<evidence type="ECO:0000259" key="1">
    <source>
        <dbReference type="Pfam" id="PF17648"/>
    </source>
</evidence>
<dbReference type="Proteomes" id="UP000541352">
    <property type="component" value="Unassembled WGS sequence"/>
</dbReference>
<gene>
    <name evidence="2" type="ORF">FHS57_002288</name>
</gene>
<keyword evidence="3" id="KW-1185">Reference proteome</keyword>
<sequence length="131" mass="14847">MKSKIPTEIENVILQWNKTSAENGDFVSRAFFVQNKEFGHIHDDGTLDIVFGETITSQLLQRNIVQKHLYIHKVAVTYIVSSEDKIPFALSLLRFSYLLKASKNGAIPHSLFETEWAKLPKSLSSITLKQG</sequence>
<dbReference type="AlphaFoldDB" id="A0A7W5ZK07"/>
<evidence type="ECO:0000313" key="3">
    <source>
        <dbReference type="Proteomes" id="UP000541352"/>
    </source>
</evidence>
<proteinExistence type="predicted"/>
<feature type="domain" description="Luciferase" evidence="1">
    <location>
        <begin position="35"/>
        <end position="95"/>
    </location>
</feature>
<accession>A0A7W5ZK07</accession>
<organism evidence="2 3">
    <name type="scientific">Runella defluvii</name>
    <dbReference type="NCBI Taxonomy" id="370973"/>
    <lineage>
        <taxon>Bacteria</taxon>
        <taxon>Pseudomonadati</taxon>
        <taxon>Bacteroidota</taxon>
        <taxon>Cytophagia</taxon>
        <taxon>Cytophagales</taxon>
        <taxon>Spirosomataceae</taxon>
        <taxon>Runella</taxon>
    </lineage>
</organism>
<comment type="caution">
    <text evidence="2">The sequence shown here is derived from an EMBL/GenBank/DDBJ whole genome shotgun (WGS) entry which is preliminary data.</text>
</comment>
<protein>
    <recommendedName>
        <fullName evidence="1">Luciferase domain-containing protein</fullName>
    </recommendedName>
</protein>
<reference evidence="2 3" key="1">
    <citation type="submission" date="2020-08" db="EMBL/GenBank/DDBJ databases">
        <title>Genomic Encyclopedia of Type Strains, Phase IV (KMG-IV): sequencing the most valuable type-strain genomes for metagenomic binning, comparative biology and taxonomic classification.</title>
        <authorList>
            <person name="Goeker M."/>
        </authorList>
    </citation>
    <scope>NUCLEOTIDE SEQUENCE [LARGE SCALE GENOMIC DNA]</scope>
    <source>
        <strain evidence="2 3">DSM 17976</strain>
    </source>
</reference>
<dbReference type="InterPro" id="IPR040841">
    <property type="entry name" value="Luciferase_dom"/>
</dbReference>
<dbReference type="Pfam" id="PF17648">
    <property type="entry name" value="Luciferase"/>
    <property type="match status" value="1"/>
</dbReference>